<sequence>MNKIFKSLVGNTFIFAIGNGSALLVSFFMIPIYTSILSTTAFGISDVINTTVSMLLPIVSLNIFTAVFRWSLSESSIKEEVFSNGLFVTMIGAASSIIIGVFIFLFQVKYAWAVAFNISGVVLLNFFQNFFRGTDKIRLYAFSGVVGAVANAILNILLMIVFKFGLTGYLLSLIISNYTTVLFLVIFGNGFHYWDKNLISRKKIFEMLRFSMPMIPNSFTWWMTNDISRIIILIFIGPAGNGLYAIANKLPSMMFTLFSLFQNAWQISSVKTAKEKDVEKIYSITFNVVVALMIYVSTLIISVVKIFMHYYVAPSYYEAWKFIPILLMTAMLSNISGFLGTTYLVAKETKGLFTTTIWGTVVNIVMSCVLIPVIGVQGAAISGALGFLVVSSIRLKQTAKWVKIQVNWLGHMFLILGYFFVSLNEYIYLRPIFLNICIILAMTLFLIRYLRRIRE</sequence>
<keyword evidence="3 6" id="KW-0812">Transmembrane</keyword>
<dbReference type="Proteomes" id="UP001595987">
    <property type="component" value="Unassembled WGS sequence"/>
</dbReference>
<feature type="transmembrane region" description="Helical" evidence="6">
    <location>
        <begin position="357"/>
        <end position="390"/>
    </location>
</feature>
<feature type="transmembrane region" description="Helical" evidence="6">
    <location>
        <begin position="12"/>
        <end position="34"/>
    </location>
</feature>
<evidence type="ECO:0000313" key="8">
    <source>
        <dbReference type="Proteomes" id="UP001595987"/>
    </source>
</evidence>
<evidence type="ECO:0000256" key="2">
    <source>
        <dbReference type="ARBA" id="ARBA00022475"/>
    </source>
</evidence>
<feature type="transmembrane region" description="Helical" evidence="6">
    <location>
        <begin position="54"/>
        <end position="72"/>
    </location>
</feature>
<organism evidence="7 8">
    <name type="scientific">Lactococcus nasutitermitis</name>
    <dbReference type="NCBI Taxonomy" id="1652957"/>
    <lineage>
        <taxon>Bacteria</taxon>
        <taxon>Bacillati</taxon>
        <taxon>Bacillota</taxon>
        <taxon>Bacilli</taxon>
        <taxon>Lactobacillales</taxon>
        <taxon>Streptococcaceae</taxon>
        <taxon>Lactococcus</taxon>
    </lineage>
</organism>
<proteinExistence type="predicted"/>
<evidence type="ECO:0000313" key="7">
    <source>
        <dbReference type="EMBL" id="MFC4652182.1"/>
    </source>
</evidence>
<evidence type="ECO:0000256" key="5">
    <source>
        <dbReference type="ARBA" id="ARBA00023136"/>
    </source>
</evidence>
<accession>A0ABV9JCL3</accession>
<keyword evidence="2" id="KW-1003">Cell membrane</keyword>
<keyword evidence="8" id="KW-1185">Reference proteome</keyword>
<feature type="transmembrane region" description="Helical" evidence="6">
    <location>
        <begin position="168"/>
        <end position="194"/>
    </location>
</feature>
<dbReference type="Pfam" id="PF01943">
    <property type="entry name" value="Polysacc_synt"/>
    <property type="match status" value="1"/>
</dbReference>
<feature type="transmembrane region" description="Helical" evidence="6">
    <location>
        <begin position="230"/>
        <end position="247"/>
    </location>
</feature>
<name>A0ABV9JCL3_9LACT</name>
<feature type="transmembrane region" description="Helical" evidence="6">
    <location>
        <begin position="402"/>
        <end position="421"/>
    </location>
</feature>
<dbReference type="RefSeq" id="WP_213533230.1">
    <property type="nucleotide sequence ID" value="NZ_BOVQ01000002.1"/>
</dbReference>
<feature type="transmembrane region" description="Helical" evidence="6">
    <location>
        <begin position="325"/>
        <end position="345"/>
    </location>
</feature>
<comment type="subcellular location">
    <subcellularLocation>
        <location evidence="1">Cell membrane</location>
        <topology evidence="1">Multi-pass membrane protein</topology>
    </subcellularLocation>
</comment>
<feature type="transmembrane region" description="Helical" evidence="6">
    <location>
        <begin position="110"/>
        <end position="127"/>
    </location>
</feature>
<dbReference type="EMBL" id="JBHSGD010000004">
    <property type="protein sequence ID" value="MFC4652182.1"/>
    <property type="molecule type" value="Genomic_DNA"/>
</dbReference>
<keyword evidence="4 6" id="KW-1133">Transmembrane helix</keyword>
<evidence type="ECO:0000256" key="6">
    <source>
        <dbReference type="SAM" id="Phobius"/>
    </source>
</evidence>
<feature type="transmembrane region" description="Helical" evidence="6">
    <location>
        <begin position="84"/>
        <end position="104"/>
    </location>
</feature>
<feature type="transmembrane region" description="Helical" evidence="6">
    <location>
        <begin position="427"/>
        <end position="450"/>
    </location>
</feature>
<comment type="caution">
    <text evidence="7">The sequence shown here is derived from an EMBL/GenBank/DDBJ whole genome shotgun (WGS) entry which is preliminary data.</text>
</comment>
<dbReference type="InterPro" id="IPR002797">
    <property type="entry name" value="Polysacc_synth"/>
</dbReference>
<dbReference type="InterPro" id="IPR050833">
    <property type="entry name" value="Poly_Biosynth_Transport"/>
</dbReference>
<feature type="transmembrane region" description="Helical" evidence="6">
    <location>
        <begin position="139"/>
        <end position="162"/>
    </location>
</feature>
<gene>
    <name evidence="7" type="ORF">ACFO26_04610</name>
</gene>
<reference evidence="8" key="1">
    <citation type="journal article" date="2019" name="Int. J. Syst. Evol. Microbiol.">
        <title>The Global Catalogue of Microorganisms (GCM) 10K type strain sequencing project: providing services to taxonomists for standard genome sequencing and annotation.</title>
        <authorList>
            <consortium name="The Broad Institute Genomics Platform"/>
            <consortium name="The Broad Institute Genome Sequencing Center for Infectious Disease"/>
            <person name="Wu L."/>
            <person name="Ma J."/>
        </authorList>
    </citation>
    <scope>NUCLEOTIDE SEQUENCE [LARGE SCALE GENOMIC DNA]</scope>
    <source>
        <strain evidence="8">CCUG 63287</strain>
    </source>
</reference>
<keyword evidence="5 6" id="KW-0472">Membrane</keyword>
<evidence type="ECO:0000256" key="4">
    <source>
        <dbReference type="ARBA" id="ARBA00022989"/>
    </source>
</evidence>
<evidence type="ECO:0000256" key="1">
    <source>
        <dbReference type="ARBA" id="ARBA00004651"/>
    </source>
</evidence>
<dbReference type="PANTHER" id="PTHR30250:SF11">
    <property type="entry name" value="O-ANTIGEN TRANSPORTER-RELATED"/>
    <property type="match status" value="1"/>
</dbReference>
<protein>
    <submittedName>
        <fullName evidence="7">Lipopolysaccharide biosynthesis protein</fullName>
    </submittedName>
</protein>
<dbReference type="PANTHER" id="PTHR30250">
    <property type="entry name" value="PST FAMILY PREDICTED COLANIC ACID TRANSPORTER"/>
    <property type="match status" value="1"/>
</dbReference>
<feature type="transmembrane region" description="Helical" evidence="6">
    <location>
        <begin position="281"/>
        <end position="304"/>
    </location>
</feature>
<evidence type="ECO:0000256" key="3">
    <source>
        <dbReference type="ARBA" id="ARBA00022692"/>
    </source>
</evidence>